<organism evidence="1 2">
    <name type="scientific">Ambrosia artemisiifolia</name>
    <name type="common">Common ragweed</name>
    <dbReference type="NCBI Taxonomy" id="4212"/>
    <lineage>
        <taxon>Eukaryota</taxon>
        <taxon>Viridiplantae</taxon>
        <taxon>Streptophyta</taxon>
        <taxon>Embryophyta</taxon>
        <taxon>Tracheophyta</taxon>
        <taxon>Spermatophyta</taxon>
        <taxon>Magnoliopsida</taxon>
        <taxon>eudicotyledons</taxon>
        <taxon>Gunneridae</taxon>
        <taxon>Pentapetalae</taxon>
        <taxon>asterids</taxon>
        <taxon>campanulids</taxon>
        <taxon>Asterales</taxon>
        <taxon>Asteraceae</taxon>
        <taxon>Asteroideae</taxon>
        <taxon>Heliantheae alliance</taxon>
        <taxon>Heliantheae</taxon>
        <taxon>Ambrosia</taxon>
    </lineage>
</organism>
<evidence type="ECO:0000313" key="1">
    <source>
        <dbReference type="EMBL" id="KAI7749542.1"/>
    </source>
</evidence>
<protein>
    <submittedName>
        <fullName evidence="1">Uncharacterized protein</fullName>
    </submittedName>
</protein>
<gene>
    <name evidence="1" type="ORF">M8C21_006284</name>
</gene>
<proteinExistence type="predicted"/>
<name>A0AAD5CY40_AMBAR</name>
<dbReference type="EMBL" id="JAMZMK010006344">
    <property type="protein sequence ID" value="KAI7749542.1"/>
    <property type="molecule type" value="Genomic_DNA"/>
</dbReference>
<dbReference type="Proteomes" id="UP001206925">
    <property type="component" value="Unassembled WGS sequence"/>
</dbReference>
<evidence type="ECO:0000313" key="2">
    <source>
        <dbReference type="Proteomes" id="UP001206925"/>
    </source>
</evidence>
<keyword evidence="2" id="KW-1185">Reference proteome</keyword>
<sequence length="88" mass="9979">MVIQFQSSIITLLSGKASSDLGYLQHSGIGNGQNQSLDRFVTTLIPAFMDPTVAYLTNGYYYYGGMEAWIHPYWICRNCHAMFLYEVV</sequence>
<reference evidence="1" key="1">
    <citation type="submission" date="2022-06" db="EMBL/GenBank/DDBJ databases">
        <title>Uncovering the hologenomic basis of an extraordinary plant invasion.</title>
        <authorList>
            <person name="Bieker V.C."/>
            <person name="Martin M.D."/>
            <person name="Gilbert T."/>
            <person name="Hodgins K."/>
            <person name="Battlay P."/>
            <person name="Petersen B."/>
            <person name="Wilson J."/>
        </authorList>
    </citation>
    <scope>NUCLEOTIDE SEQUENCE</scope>
    <source>
        <strain evidence="1">AA19_3_7</strain>
        <tissue evidence="1">Leaf</tissue>
    </source>
</reference>
<dbReference type="AlphaFoldDB" id="A0AAD5CY40"/>
<comment type="caution">
    <text evidence="1">The sequence shown here is derived from an EMBL/GenBank/DDBJ whole genome shotgun (WGS) entry which is preliminary data.</text>
</comment>
<accession>A0AAD5CY40</accession>